<dbReference type="FunFam" id="1.10.287.180:FF:000001">
    <property type="entry name" value="Transcription elongation factor GreA"/>
    <property type="match status" value="1"/>
</dbReference>
<feature type="domain" description="Transcription elongation factor GreA/GreB N-terminal" evidence="5">
    <location>
        <begin position="14"/>
        <end position="83"/>
    </location>
</feature>
<dbReference type="Gene3D" id="1.10.287.180">
    <property type="entry name" value="Transcription elongation factor, GreA/GreB, N-terminal domain"/>
    <property type="match status" value="1"/>
</dbReference>
<dbReference type="SUPFAM" id="SSF54534">
    <property type="entry name" value="FKBP-like"/>
    <property type="match status" value="1"/>
</dbReference>
<reference evidence="6" key="1">
    <citation type="submission" date="2015-10" db="EMBL/GenBank/DDBJ databases">
        <authorList>
            <person name="Gilbert D.G."/>
        </authorList>
    </citation>
    <scope>NUCLEOTIDE SEQUENCE</scope>
</reference>
<dbReference type="HAMAP" id="MF_00105">
    <property type="entry name" value="GreA_GreB"/>
    <property type="match status" value="1"/>
</dbReference>
<organism evidence="6">
    <name type="scientific">hydrothermal vent metagenome</name>
    <dbReference type="NCBI Taxonomy" id="652676"/>
    <lineage>
        <taxon>unclassified sequences</taxon>
        <taxon>metagenomes</taxon>
        <taxon>ecological metagenomes</taxon>
    </lineage>
</organism>
<evidence type="ECO:0000256" key="3">
    <source>
        <dbReference type="ARBA" id="ARBA00023163"/>
    </source>
</evidence>
<dbReference type="InterPro" id="IPR036805">
    <property type="entry name" value="Tscrpt_elong_fac_GreA/B_N_sf"/>
</dbReference>
<dbReference type="PIRSF" id="PIRSF006092">
    <property type="entry name" value="GreA_GreB"/>
    <property type="match status" value="1"/>
</dbReference>
<dbReference type="InterPro" id="IPR028624">
    <property type="entry name" value="Tscrpt_elong_fac_GreA/B"/>
</dbReference>
<dbReference type="NCBIfam" id="NF002506">
    <property type="entry name" value="PRK01885.1"/>
    <property type="match status" value="1"/>
</dbReference>
<dbReference type="NCBIfam" id="TIGR01461">
    <property type="entry name" value="greB"/>
    <property type="match status" value="1"/>
</dbReference>
<dbReference type="GO" id="GO:0003746">
    <property type="term" value="F:translation elongation factor activity"/>
    <property type="evidence" value="ECO:0007669"/>
    <property type="project" value="UniProtKB-KW"/>
</dbReference>
<dbReference type="Pfam" id="PF01272">
    <property type="entry name" value="GreA_GreB"/>
    <property type="match status" value="1"/>
</dbReference>
<evidence type="ECO:0000259" key="4">
    <source>
        <dbReference type="Pfam" id="PF01272"/>
    </source>
</evidence>
<dbReference type="InterPro" id="IPR036953">
    <property type="entry name" value="GreA/GreB_C_sf"/>
</dbReference>
<evidence type="ECO:0000259" key="5">
    <source>
        <dbReference type="Pfam" id="PF03449"/>
    </source>
</evidence>
<evidence type="ECO:0000256" key="1">
    <source>
        <dbReference type="ARBA" id="ARBA00023015"/>
    </source>
</evidence>
<dbReference type="AlphaFoldDB" id="A0A160TE28"/>
<dbReference type="GO" id="GO:0006354">
    <property type="term" value="P:DNA-templated transcription elongation"/>
    <property type="evidence" value="ECO:0007669"/>
    <property type="project" value="TreeGrafter"/>
</dbReference>
<keyword evidence="3" id="KW-0804">Transcription</keyword>
<protein>
    <submittedName>
        <fullName evidence="6">Transcription elongation factor GreB</fullName>
    </submittedName>
</protein>
<accession>A0A160TE28</accession>
<dbReference type="FunFam" id="3.10.50.30:FF:000001">
    <property type="entry name" value="Transcription elongation factor GreA"/>
    <property type="match status" value="1"/>
</dbReference>
<dbReference type="PANTHER" id="PTHR30437:SF6">
    <property type="entry name" value="TRANSCRIPTION ELONGATION FACTOR GREB"/>
    <property type="match status" value="1"/>
</dbReference>
<dbReference type="InterPro" id="IPR022691">
    <property type="entry name" value="Tscrpt_elong_fac_GreA/B_N"/>
</dbReference>
<dbReference type="EMBL" id="CZQC01000071">
    <property type="protein sequence ID" value="CUS42830.1"/>
    <property type="molecule type" value="Genomic_DNA"/>
</dbReference>
<dbReference type="PANTHER" id="PTHR30437">
    <property type="entry name" value="TRANSCRIPTION ELONGATION FACTOR GREA"/>
    <property type="match status" value="1"/>
</dbReference>
<keyword evidence="1" id="KW-0805">Transcription regulation</keyword>
<dbReference type="GO" id="GO:0032784">
    <property type="term" value="P:regulation of DNA-templated transcription elongation"/>
    <property type="evidence" value="ECO:0007669"/>
    <property type="project" value="InterPro"/>
</dbReference>
<dbReference type="Gene3D" id="3.10.50.30">
    <property type="entry name" value="Transcription elongation factor, GreA/GreB, C-terminal domain"/>
    <property type="match status" value="1"/>
</dbReference>
<evidence type="ECO:0000313" key="6">
    <source>
        <dbReference type="EMBL" id="CUS42830.1"/>
    </source>
</evidence>
<dbReference type="InterPro" id="IPR023459">
    <property type="entry name" value="Tscrpt_elong_fac_GreA/B_fam"/>
</dbReference>
<name>A0A160TE28_9ZZZZ</name>
<dbReference type="GO" id="GO:0003677">
    <property type="term" value="F:DNA binding"/>
    <property type="evidence" value="ECO:0007669"/>
    <property type="project" value="UniProtKB-KW"/>
</dbReference>
<dbReference type="InterPro" id="IPR001437">
    <property type="entry name" value="Tscrpt_elong_fac_GreA/B_C"/>
</dbReference>
<dbReference type="Pfam" id="PF03449">
    <property type="entry name" value="GreA_GreB_N"/>
    <property type="match status" value="1"/>
</dbReference>
<gene>
    <name evidence="6" type="ORF">MGWOODY_Tha2906</name>
</gene>
<sequence>MSDSEKTLPNRSDLITPEGEQALRDEYDFLWRKERPKVTQEVSDAAKLGDRSENAEYIYGKRRLRQIDSRVRFLLKRIEHVTVVDRIPADTSKVFFGAWIELEDLDGELYRYRIVGADEIDLPRGYISIDAPLARGLMGKSLDDEVVVTLPKGKVSYDVVSVTYQRPNWDTGPSAAGQPAWVK</sequence>
<dbReference type="HAMAP" id="MF_00930">
    <property type="entry name" value="GreB"/>
    <property type="match status" value="1"/>
</dbReference>
<dbReference type="SUPFAM" id="SSF46557">
    <property type="entry name" value="GreA transcript cleavage protein, N-terminal domain"/>
    <property type="match status" value="1"/>
</dbReference>
<keyword evidence="6" id="KW-0251">Elongation factor</keyword>
<evidence type="ECO:0000256" key="2">
    <source>
        <dbReference type="ARBA" id="ARBA00023125"/>
    </source>
</evidence>
<dbReference type="InterPro" id="IPR006358">
    <property type="entry name" value="Tscrpt_elong_fac_GreB"/>
</dbReference>
<keyword evidence="6" id="KW-0648">Protein biosynthesis</keyword>
<feature type="domain" description="Transcription elongation factor GreA/GreB C-terminal" evidence="4">
    <location>
        <begin position="91"/>
        <end position="164"/>
    </location>
</feature>
<keyword evidence="2" id="KW-0238">DNA-binding</keyword>
<proteinExistence type="inferred from homology"/>
<dbReference type="GO" id="GO:0070063">
    <property type="term" value="F:RNA polymerase binding"/>
    <property type="evidence" value="ECO:0007669"/>
    <property type="project" value="InterPro"/>
</dbReference>